<accession>A0A0D2DXL7</accession>
<evidence type="ECO:0000256" key="1">
    <source>
        <dbReference type="SAM" id="MobiDB-lite"/>
    </source>
</evidence>
<organism evidence="3 4">
    <name type="scientific">Phialophora macrospora</name>
    <dbReference type="NCBI Taxonomy" id="1851006"/>
    <lineage>
        <taxon>Eukaryota</taxon>
        <taxon>Fungi</taxon>
        <taxon>Dikarya</taxon>
        <taxon>Ascomycota</taxon>
        <taxon>Pezizomycotina</taxon>
        <taxon>Eurotiomycetes</taxon>
        <taxon>Chaetothyriomycetidae</taxon>
        <taxon>Chaetothyriales</taxon>
        <taxon>Herpotrichiellaceae</taxon>
        <taxon>Phialophora</taxon>
    </lineage>
</organism>
<sequence length="747" mass="83017">MPTTVHVTELSGYFPESEGVFALSVDNINTSLARHGITLPKPGDYVAISDQWYWAHVETLPKIEAYIAKIGVPSNLPRPSPWVFNRDRNSAWAQTVAPWMELYIKVIWLSGTNISLEVYLSATHGDTTLKQIIFRVRRTGDTKWDVQRDTSSLNRTLPGDGGNAGDNNVARPAPLAPPAGPAPDVGFLPPNLSSGFGGFDASYAFGSLESFRPNVFDLDISNPALVKAVRVTGTDGTTQEYTVPSFLNFTWGTESTFFSASGSSKVEFIHDLSEKVDIGFNFLGFGAEFERTFKQYNREETFNKYVALYDQEIIYKVGFKDTESAKQHLSADMKNALATWSADRLVEQFGTHYMTSAWFGGLRINSSTTDKLDTFSKTELIEALKTKIPLKDPETGVNAGDVRNNPDSSDVRSTTLAEALDVVRTTTVGGTAPDGDKLEGWRRTLATNPSVVLYKAKTIDTLVDDPVRKGALQQALKDRLSRGQPIDSCKLLAIRVPLTPYYSDRDSRGKHDISVAYPAVPKGWYAVGQFTQSAALENAFWGKSYAIAVRPNPNFELDPEHPVPALFGATGCLRRWHTYRQGNQYGMFTPVFDTPYEQEVFRKYPALKAIGKLRDQYVALGDVFENAAEPQGVRQNSLERVACFHLSCLRELPQFPPKVWVWDDSGTGGTPDVTVMGAPNLVMPDGKPGEPRQMVIQAPETGPSYLFKCLARGNDGSFERWFTLDWDKVKWLENKWMADIPALRARM</sequence>
<dbReference type="HOGENOM" id="CLU_353359_0_0_1"/>
<keyword evidence="4" id="KW-1185">Reference proteome</keyword>
<feature type="region of interest" description="Disordered" evidence="1">
    <location>
        <begin position="147"/>
        <end position="182"/>
    </location>
</feature>
<dbReference type="AlphaFoldDB" id="A0A0D2DXL7"/>
<reference evidence="3 4" key="1">
    <citation type="submission" date="2015-01" db="EMBL/GenBank/DDBJ databases">
        <title>The Genome Sequence of Capronia semiimmersa CBS27337.</title>
        <authorList>
            <consortium name="The Broad Institute Genomics Platform"/>
            <person name="Cuomo C."/>
            <person name="de Hoog S."/>
            <person name="Gorbushina A."/>
            <person name="Stielow B."/>
            <person name="Teixiera M."/>
            <person name="Abouelleil A."/>
            <person name="Chapman S.B."/>
            <person name="Priest M."/>
            <person name="Young S.K."/>
            <person name="Wortman J."/>
            <person name="Nusbaum C."/>
            <person name="Birren B."/>
        </authorList>
    </citation>
    <scope>NUCLEOTIDE SEQUENCE [LARGE SCALE GENOMIC DNA]</scope>
    <source>
        <strain evidence="3 4">CBS 27337</strain>
    </source>
</reference>
<feature type="domain" description="MACPF" evidence="2">
    <location>
        <begin position="178"/>
        <end position="493"/>
    </location>
</feature>
<dbReference type="EMBL" id="KN846959">
    <property type="protein sequence ID" value="KIW66867.1"/>
    <property type="molecule type" value="Genomic_DNA"/>
</dbReference>
<dbReference type="Pfam" id="PF01823">
    <property type="entry name" value="MACPF"/>
    <property type="match status" value="1"/>
</dbReference>
<proteinExistence type="predicted"/>
<dbReference type="STRING" id="5601.A0A0D2DXL7"/>
<evidence type="ECO:0000313" key="4">
    <source>
        <dbReference type="Proteomes" id="UP000054266"/>
    </source>
</evidence>
<dbReference type="Proteomes" id="UP000054266">
    <property type="component" value="Unassembled WGS sequence"/>
</dbReference>
<evidence type="ECO:0000313" key="3">
    <source>
        <dbReference type="EMBL" id="KIW66867.1"/>
    </source>
</evidence>
<gene>
    <name evidence="3" type="ORF">PV04_06158</name>
</gene>
<protein>
    <recommendedName>
        <fullName evidence="2">MACPF domain-containing protein</fullName>
    </recommendedName>
</protein>
<dbReference type="PROSITE" id="PS51412">
    <property type="entry name" value="MACPF_2"/>
    <property type="match status" value="1"/>
</dbReference>
<dbReference type="InterPro" id="IPR020864">
    <property type="entry name" value="MACPF"/>
</dbReference>
<evidence type="ECO:0000259" key="2">
    <source>
        <dbReference type="PROSITE" id="PS51412"/>
    </source>
</evidence>
<name>A0A0D2DXL7_9EURO</name>